<dbReference type="EMBL" id="PUJW01000011">
    <property type="protein sequence ID" value="NHB92807.1"/>
    <property type="molecule type" value="Genomic_DNA"/>
</dbReference>
<proteinExistence type="predicted"/>
<keyword evidence="2" id="KW-1185">Reference proteome</keyword>
<dbReference type="GO" id="GO:0043571">
    <property type="term" value="P:maintenance of CRISPR repeat elements"/>
    <property type="evidence" value="ECO:0007669"/>
    <property type="project" value="InterPro"/>
</dbReference>
<name>A0A7X5TIC7_9GAMM</name>
<organism evidence="1 2">
    <name type="scientific">Photorhabdus cinerea</name>
    <dbReference type="NCBI Taxonomy" id="471575"/>
    <lineage>
        <taxon>Bacteria</taxon>
        <taxon>Pseudomonadati</taxon>
        <taxon>Pseudomonadota</taxon>
        <taxon>Gammaproteobacteria</taxon>
        <taxon>Enterobacterales</taxon>
        <taxon>Morganellaceae</taxon>
        <taxon>Photorhabdus</taxon>
    </lineage>
</organism>
<gene>
    <name evidence="1" type="primary">cas6f</name>
    <name evidence="1" type="ORF">C5469_11915</name>
</gene>
<dbReference type="CDD" id="cd09739">
    <property type="entry name" value="Cas6_I-F"/>
    <property type="match status" value="1"/>
</dbReference>
<protein>
    <submittedName>
        <fullName evidence="1">Type I-F CRISPR-associated endoribonuclease Cas6/Csy4</fullName>
    </submittedName>
</protein>
<reference evidence="1 2" key="1">
    <citation type="submission" date="2018-02" db="EMBL/GenBank/DDBJ databases">
        <authorList>
            <person name="Machado R.A."/>
        </authorList>
    </citation>
    <scope>NUCLEOTIDE SEQUENCE [LARGE SCALE GENOMIC DNA]</scope>
    <source>
        <strain evidence="1 2">DSM 19724</strain>
    </source>
</reference>
<sequence length="184" mass="20927">MDYYFEIRVLPDPEFSQQSLMEALFAKLHRALGQVGDGRIGVSFPCAGKTLGDKLRIHGASEALNDLQALPWLKGLRDYTEIMDIQPVPQDTRYRCVSRVQVKSSVERLRRRSIKKGWLTEEQARQSIPISKEQRTHLPFLLLKSLSSRQTFPLFIEQGPIEDKPTSGVFSSYGLSSSATIPWF</sequence>
<dbReference type="Proteomes" id="UP000591844">
    <property type="component" value="Unassembled WGS sequence"/>
</dbReference>
<dbReference type="NCBIfam" id="TIGR02563">
    <property type="entry name" value="cas_Csy4"/>
    <property type="match status" value="1"/>
</dbReference>
<dbReference type="InterPro" id="IPR013396">
    <property type="entry name" value="CRISPR-assoc_prot_Csy4"/>
</dbReference>
<dbReference type="RefSeq" id="WP_166306551.1">
    <property type="nucleotide sequence ID" value="NZ_CAWPIB010000011.1"/>
</dbReference>
<evidence type="ECO:0000313" key="2">
    <source>
        <dbReference type="Proteomes" id="UP000591844"/>
    </source>
</evidence>
<dbReference type="Gene3D" id="3.30.70.2540">
    <property type="entry name" value="CRISPR-associated endoribonuclease Cas6/Csy4"/>
    <property type="match status" value="1"/>
</dbReference>
<comment type="caution">
    <text evidence="1">The sequence shown here is derived from an EMBL/GenBank/DDBJ whole genome shotgun (WGS) entry which is preliminary data.</text>
</comment>
<dbReference type="AlphaFoldDB" id="A0A7X5TIC7"/>
<dbReference type="InterPro" id="IPR042564">
    <property type="entry name" value="CRISPR-Cas6/Csy4_sf"/>
</dbReference>
<accession>A0A7X5TIC7</accession>
<dbReference type="Pfam" id="PF09618">
    <property type="entry name" value="Cas_Csy4"/>
    <property type="match status" value="1"/>
</dbReference>
<evidence type="ECO:0000313" key="1">
    <source>
        <dbReference type="EMBL" id="NHB92807.1"/>
    </source>
</evidence>
<dbReference type="GO" id="GO:0004519">
    <property type="term" value="F:endonuclease activity"/>
    <property type="evidence" value="ECO:0007669"/>
    <property type="project" value="InterPro"/>
</dbReference>